<evidence type="ECO:0000313" key="3">
    <source>
        <dbReference type="Proteomes" id="UP000481858"/>
    </source>
</evidence>
<dbReference type="InParanoid" id="A0A7C8IG52"/>
<sequence length="220" mass="24635">MYFTKTISTFLVGALAATSALGELTPVPRRTDGGMFAREGAKAVRDMTREEKIQKRADDCLAAIQNQKLRTREDKTIITDDWNFGKDQDTLTTNGLATCYGVVITGSYEGDNSGNDRFMCHGLEGKRDPAESMFDAVEAARENGLGNLYALLVYPDPSSFTEDDGWTDEDRADIQAEHDWYVEWTTDAAGVAPEEKSHNYKESWGMKVNSYKVRIKDYRA</sequence>
<evidence type="ECO:0008006" key="4">
    <source>
        <dbReference type="Google" id="ProtNLM"/>
    </source>
</evidence>
<reference evidence="2 3" key="1">
    <citation type="submission" date="2019-12" db="EMBL/GenBank/DDBJ databases">
        <title>Draft genome sequence of the ascomycete Xylaria multiplex DSM 110363.</title>
        <authorList>
            <person name="Buettner E."/>
            <person name="Kellner H."/>
        </authorList>
    </citation>
    <scope>NUCLEOTIDE SEQUENCE [LARGE SCALE GENOMIC DNA]</scope>
    <source>
        <strain evidence="2 3">DSM 110363</strain>
    </source>
</reference>
<accession>A0A7C8IG52</accession>
<keyword evidence="3" id="KW-1185">Reference proteome</keyword>
<dbReference type="Proteomes" id="UP000481858">
    <property type="component" value="Unassembled WGS sequence"/>
</dbReference>
<evidence type="ECO:0000313" key="2">
    <source>
        <dbReference type="EMBL" id="KAF2962786.1"/>
    </source>
</evidence>
<dbReference type="OrthoDB" id="4655630at2759"/>
<evidence type="ECO:0000256" key="1">
    <source>
        <dbReference type="SAM" id="SignalP"/>
    </source>
</evidence>
<name>A0A7C8IG52_9PEZI</name>
<feature type="chain" id="PRO_5028984767" description="Ecp2 effector protein domain-containing protein" evidence="1">
    <location>
        <begin position="23"/>
        <end position="220"/>
    </location>
</feature>
<proteinExistence type="predicted"/>
<protein>
    <recommendedName>
        <fullName evidence="4">Ecp2 effector protein domain-containing protein</fullName>
    </recommendedName>
</protein>
<comment type="caution">
    <text evidence="2">The sequence shown here is derived from an EMBL/GenBank/DDBJ whole genome shotgun (WGS) entry which is preliminary data.</text>
</comment>
<keyword evidence="1" id="KW-0732">Signal</keyword>
<organism evidence="2 3">
    <name type="scientific">Xylaria multiplex</name>
    <dbReference type="NCBI Taxonomy" id="323545"/>
    <lineage>
        <taxon>Eukaryota</taxon>
        <taxon>Fungi</taxon>
        <taxon>Dikarya</taxon>
        <taxon>Ascomycota</taxon>
        <taxon>Pezizomycotina</taxon>
        <taxon>Sordariomycetes</taxon>
        <taxon>Xylariomycetidae</taxon>
        <taxon>Xylariales</taxon>
        <taxon>Xylariaceae</taxon>
        <taxon>Xylaria</taxon>
    </lineage>
</organism>
<gene>
    <name evidence="2" type="ORF">GQX73_g10781</name>
</gene>
<dbReference type="AlphaFoldDB" id="A0A7C8IG52"/>
<dbReference type="EMBL" id="WUBL01000274">
    <property type="protein sequence ID" value="KAF2962786.1"/>
    <property type="molecule type" value="Genomic_DNA"/>
</dbReference>
<feature type="signal peptide" evidence="1">
    <location>
        <begin position="1"/>
        <end position="22"/>
    </location>
</feature>